<dbReference type="Gene3D" id="1.10.150.60">
    <property type="entry name" value="ARID DNA-binding domain"/>
    <property type="match status" value="1"/>
</dbReference>
<dbReference type="SUPFAM" id="SSF47095">
    <property type="entry name" value="HMG-box"/>
    <property type="match status" value="1"/>
</dbReference>
<dbReference type="PANTHER" id="PTHR46691">
    <property type="entry name" value="HIGH MOBILITY GROUP B PROTEIN 9"/>
    <property type="match status" value="1"/>
</dbReference>
<dbReference type="FunFam" id="1.10.30.10:FF:000055">
    <property type="entry name" value="High mobility group B protein 15"/>
    <property type="match status" value="1"/>
</dbReference>
<comment type="caution">
    <text evidence="10">The sequence shown here is derived from an EMBL/GenBank/DDBJ whole genome shotgun (WGS) entry which is preliminary data.</text>
</comment>
<reference evidence="10" key="1">
    <citation type="submission" date="2022-08" db="EMBL/GenBank/DDBJ databases">
        <authorList>
            <person name="Gutierrez-Valencia J."/>
        </authorList>
    </citation>
    <scope>NUCLEOTIDE SEQUENCE</scope>
</reference>
<feature type="compositionally biased region" description="Low complexity" evidence="7">
    <location>
        <begin position="420"/>
        <end position="430"/>
    </location>
</feature>
<keyword evidence="1" id="KW-0805">Transcription regulation</keyword>
<dbReference type="PROSITE" id="PS50118">
    <property type="entry name" value="HMG_BOX_2"/>
    <property type="match status" value="1"/>
</dbReference>
<evidence type="ECO:0000256" key="5">
    <source>
        <dbReference type="ARBA" id="ARBA00054600"/>
    </source>
</evidence>
<feature type="region of interest" description="Disordered" evidence="7">
    <location>
        <begin position="493"/>
        <end position="533"/>
    </location>
</feature>
<dbReference type="SUPFAM" id="SSF46774">
    <property type="entry name" value="ARID-like"/>
    <property type="match status" value="1"/>
</dbReference>
<organism evidence="10 11">
    <name type="scientific">Linum tenue</name>
    <dbReference type="NCBI Taxonomy" id="586396"/>
    <lineage>
        <taxon>Eukaryota</taxon>
        <taxon>Viridiplantae</taxon>
        <taxon>Streptophyta</taxon>
        <taxon>Embryophyta</taxon>
        <taxon>Tracheophyta</taxon>
        <taxon>Spermatophyta</taxon>
        <taxon>Magnoliopsida</taxon>
        <taxon>eudicotyledons</taxon>
        <taxon>Gunneridae</taxon>
        <taxon>Pentapetalae</taxon>
        <taxon>rosids</taxon>
        <taxon>fabids</taxon>
        <taxon>Malpighiales</taxon>
        <taxon>Linaceae</taxon>
        <taxon>Linum</taxon>
    </lineage>
</organism>
<dbReference type="CDD" id="cd16872">
    <property type="entry name" value="ARID_HMGB9-like"/>
    <property type="match status" value="1"/>
</dbReference>
<sequence>MASSSCAKQIPVVSTYIRYPAAMAEYEEVKNNPKLFMATLEKFHSTMGTKFMIPIIGGRELDLHRLFVEVTQRGGLQKILGEKRWKDVTATFNFPSTATNASYVLRKYYMSLLQHYEQLYFFKAHGWNAAAAAAAAAAAPPQNPLGGHFAVQFPVHPLPGYRPPAAAAIQQQQQQQINVAHQAPGAKAASAAAVGTPAVAVGVIDGKFDSGYLVTVVVGGEKLQGVLYQATTDQGQQQHCQMLQQQQQQQQNQQNYYSLLANANNSNVAVDGVVVHRRRRRRKKNEIKRRDPDHPKPNRSGYNFFFAEQHARLKPLLPGKDREISRMIGELWNKLKDGERSVYQEIAMKDKERYRSEMEGYRERLRIRGEQSLVLGETVVPLLAQQWQQQPHDMVEANDLRPAGNGEGGRESPHHELDNESCSSSSGCEVGSDEEEDDDDNNKDDMAGDFDMREATSCPVQGLDPILSKLGMEGASSALEPFNSNRVVVIGEDKTTTEAGSQSVNRKDGEDTTKDGNNNMQNSSTEANQDGVP</sequence>
<feature type="compositionally biased region" description="Polar residues" evidence="7">
    <location>
        <begin position="515"/>
        <end position="533"/>
    </location>
</feature>
<dbReference type="PANTHER" id="PTHR46691:SF3">
    <property type="entry name" value="HIGH MOBILITY GROUP B PROTEIN 15"/>
    <property type="match status" value="1"/>
</dbReference>
<evidence type="ECO:0000256" key="2">
    <source>
        <dbReference type="ARBA" id="ARBA00023125"/>
    </source>
</evidence>
<dbReference type="SMART" id="SM01014">
    <property type="entry name" value="ARID"/>
    <property type="match status" value="1"/>
</dbReference>
<dbReference type="EMBL" id="CAMGYJ010000002">
    <property type="protein sequence ID" value="CAI0380268.1"/>
    <property type="molecule type" value="Genomic_DNA"/>
</dbReference>
<feature type="DNA-binding region" description="HMG box" evidence="6">
    <location>
        <begin position="295"/>
        <end position="362"/>
    </location>
</feature>
<evidence type="ECO:0000256" key="4">
    <source>
        <dbReference type="ARBA" id="ARBA00023242"/>
    </source>
</evidence>
<feature type="region of interest" description="Disordered" evidence="7">
    <location>
        <begin position="276"/>
        <end position="301"/>
    </location>
</feature>
<feature type="compositionally biased region" description="Basic residues" evidence="7">
    <location>
        <begin position="276"/>
        <end position="287"/>
    </location>
</feature>
<feature type="domain" description="ARID" evidence="9">
    <location>
        <begin position="30"/>
        <end position="121"/>
    </location>
</feature>
<evidence type="ECO:0000256" key="7">
    <source>
        <dbReference type="SAM" id="MobiDB-lite"/>
    </source>
</evidence>
<proteinExistence type="predicted"/>
<dbReference type="AlphaFoldDB" id="A0AAV0H6C0"/>
<keyword evidence="2 6" id="KW-0238">DNA-binding</keyword>
<accession>A0AAV0H6C0</accession>
<dbReference type="SMART" id="SM00398">
    <property type="entry name" value="HMG"/>
    <property type="match status" value="1"/>
</dbReference>
<evidence type="ECO:0000256" key="1">
    <source>
        <dbReference type="ARBA" id="ARBA00023015"/>
    </source>
</evidence>
<dbReference type="CDD" id="cd22009">
    <property type="entry name" value="HMG-box_AtHMGB9-like"/>
    <property type="match status" value="1"/>
</dbReference>
<feature type="compositionally biased region" description="Basic and acidic residues" evidence="7">
    <location>
        <begin position="505"/>
        <end position="514"/>
    </location>
</feature>
<evidence type="ECO:0000259" key="8">
    <source>
        <dbReference type="PROSITE" id="PS50118"/>
    </source>
</evidence>
<feature type="domain" description="HMG box" evidence="8">
    <location>
        <begin position="295"/>
        <end position="362"/>
    </location>
</feature>
<name>A0AAV0H6C0_9ROSI</name>
<dbReference type="Pfam" id="PF01388">
    <property type="entry name" value="ARID"/>
    <property type="match status" value="1"/>
</dbReference>
<evidence type="ECO:0000256" key="3">
    <source>
        <dbReference type="ARBA" id="ARBA00023163"/>
    </source>
</evidence>
<evidence type="ECO:0000256" key="6">
    <source>
        <dbReference type="PROSITE-ProRule" id="PRU00267"/>
    </source>
</evidence>
<feature type="region of interest" description="Disordered" evidence="7">
    <location>
        <begin position="397"/>
        <end position="450"/>
    </location>
</feature>
<evidence type="ECO:0008006" key="12">
    <source>
        <dbReference type="Google" id="ProtNLM"/>
    </source>
</evidence>
<keyword evidence="3" id="KW-0804">Transcription</keyword>
<dbReference type="InterPro" id="IPR001606">
    <property type="entry name" value="ARID_dom"/>
</dbReference>
<feature type="compositionally biased region" description="Acidic residues" evidence="7">
    <location>
        <begin position="431"/>
        <end position="442"/>
    </location>
</feature>
<dbReference type="GO" id="GO:0005634">
    <property type="term" value="C:nucleus"/>
    <property type="evidence" value="ECO:0007669"/>
    <property type="project" value="UniProtKB-UniRule"/>
</dbReference>
<dbReference type="InterPro" id="IPR036431">
    <property type="entry name" value="ARID_dom_sf"/>
</dbReference>
<feature type="compositionally biased region" description="Basic and acidic residues" evidence="7">
    <location>
        <begin position="408"/>
        <end position="418"/>
    </location>
</feature>
<dbReference type="PROSITE" id="PS51011">
    <property type="entry name" value="ARID"/>
    <property type="match status" value="1"/>
</dbReference>
<dbReference type="InterPro" id="IPR009071">
    <property type="entry name" value="HMG_box_dom"/>
</dbReference>
<protein>
    <recommendedName>
        <fullName evidence="12">High mobility group B protein 15-like</fullName>
    </recommendedName>
</protein>
<dbReference type="Gene3D" id="1.10.30.10">
    <property type="entry name" value="High mobility group box domain"/>
    <property type="match status" value="1"/>
</dbReference>
<dbReference type="FunFam" id="1.10.150.60:FF:000022">
    <property type="entry name" value="High mobility group B protein 15"/>
    <property type="match status" value="1"/>
</dbReference>
<evidence type="ECO:0000313" key="10">
    <source>
        <dbReference type="EMBL" id="CAI0380268.1"/>
    </source>
</evidence>
<dbReference type="GO" id="GO:0003677">
    <property type="term" value="F:DNA binding"/>
    <property type="evidence" value="ECO:0007669"/>
    <property type="project" value="UniProtKB-UniRule"/>
</dbReference>
<dbReference type="InterPro" id="IPR036910">
    <property type="entry name" value="HMG_box_dom_sf"/>
</dbReference>
<gene>
    <name evidence="10" type="ORF">LITE_LOCUS2590</name>
</gene>
<evidence type="ECO:0000259" key="9">
    <source>
        <dbReference type="PROSITE" id="PS51011"/>
    </source>
</evidence>
<evidence type="ECO:0000313" key="11">
    <source>
        <dbReference type="Proteomes" id="UP001154282"/>
    </source>
</evidence>
<dbReference type="Proteomes" id="UP001154282">
    <property type="component" value="Unassembled WGS sequence"/>
</dbReference>
<dbReference type="InterPro" id="IPR045303">
    <property type="entry name" value="ARID_HMGB9-like"/>
</dbReference>
<keyword evidence="11" id="KW-1185">Reference proteome</keyword>
<comment type="function">
    <text evidence="5">Binds preferentially DNA with A/T-rich content.</text>
</comment>
<keyword evidence="4 6" id="KW-0539">Nucleus</keyword>
<dbReference type="SMART" id="SM00501">
    <property type="entry name" value="BRIGHT"/>
    <property type="match status" value="1"/>
</dbReference>
<dbReference type="Pfam" id="PF00505">
    <property type="entry name" value="HMG_box"/>
    <property type="match status" value="1"/>
</dbReference>